<dbReference type="Proteomes" id="UP000321436">
    <property type="component" value="Unassembled WGS sequence"/>
</dbReference>
<feature type="region of interest" description="Disordered" evidence="1">
    <location>
        <begin position="189"/>
        <end position="216"/>
    </location>
</feature>
<evidence type="ECO:0000313" key="2">
    <source>
        <dbReference type="EMBL" id="GEP97682.1"/>
    </source>
</evidence>
<keyword evidence="3" id="KW-1185">Reference proteome</keyword>
<reference evidence="2 3" key="1">
    <citation type="submission" date="2019-07" db="EMBL/GenBank/DDBJ databases">
        <title>Whole genome shotgun sequence of Chitinophaga cymbidii NBRC 109752.</title>
        <authorList>
            <person name="Hosoyama A."/>
            <person name="Uohara A."/>
            <person name="Ohji S."/>
            <person name="Ichikawa N."/>
        </authorList>
    </citation>
    <scope>NUCLEOTIDE SEQUENCE [LARGE SCALE GENOMIC DNA]</scope>
    <source>
        <strain evidence="2 3">NBRC 109752</strain>
    </source>
</reference>
<protein>
    <submittedName>
        <fullName evidence="2">Uncharacterized protein</fullName>
    </submittedName>
</protein>
<proteinExistence type="predicted"/>
<dbReference type="EMBL" id="BKAU01000005">
    <property type="protein sequence ID" value="GEP97682.1"/>
    <property type="molecule type" value="Genomic_DNA"/>
</dbReference>
<dbReference type="RefSeq" id="WP_186831171.1">
    <property type="nucleotide sequence ID" value="NZ_BKAU01000005.1"/>
</dbReference>
<evidence type="ECO:0000313" key="3">
    <source>
        <dbReference type="Proteomes" id="UP000321436"/>
    </source>
</evidence>
<feature type="compositionally biased region" description="Basic and acidic residues" evidence="1">
    <location>
        <begin position="189"/>
        <end position="202"/>
    </location>
</feature>
<sequence>MQDTAFVTDAQQLPLVNHFISSSQHYPMPTTPKRISQQALFKIEEHPQKPEQTPLKKGDGIFDIMDALTAPILTFSQLWADVIPKRLLKQVPMARMIALMKGQQSATDVECVIYLYTRTHEAPMDRDWVDIYTHLSCRTLEDYFNEDHWNEINAPRELTEWLQRELNGLREFIYRKRRELLRQRLKVKKNERETEDIPDKPHAPVSPTTHQASFDF</sequence>
<dbReference type="AlphaFoldDB" id="A0A512RPR0"/>
<name>A0A512RPR0_9BACT</name>
<comment type="caution">
    <text evidence="2">The sequence shown here is derived from an EMBL/GenBank/DDBJ whole genome shotgun (WGS) entry which is preliminary data.</text>
</comment>
<evidence type="ECO:0000256" key="1">
    <source>
        <dbReference type="SAM" id="MobiDB-lite"/>
    </source>
</evidence>
<accession>A0A512RPR0</accession>
<gene>
    <name evidence="2" type="ORF">CCY01nite_39420</name>
</gene>
<feature type="compositionally biased region" description="Polar residues" evidence="1">
    <location>
        <begin position="206"/>
        <end position="216"/>
    </location>
</feature>
<organism evidence="2 3">
    <name type="scientific">Chitinophaga cymbidii</name>
    <dbReference type="NCBI Taxonomy" id="1096750"/>
    <lineage>
        <taxon>Bacteria</taxon>
        <taxon>Pseudomonadati</taxon>
        <taxon>Bacteroidota</taxon>
        <taxon>Chitinophagia</taxon>
        <taxon>Chitinophagales</taxon>
        <taxon>Chitinophagaceae</taxon>
        <taxon>Chitinophaga</taxon>
    </lineage>
</organism>